<reference evidence="2 3" key="1">
    <citation type="submission" date="2012-04" db="EMBL/GenBank/DDBJ databases">
        <title>The Genome Sequence of Saprolegnia declina VS20.</title>
        <authorList>
            <consortium name="The Broad Institute Genome Sequencing Platform"/>
            <person name="Russ C."/>
            <person name="Nusbaum C."/>
            <person name="Tyler B."/>
            <person name="van West P."/>
            <person name="Dieguez-Uribeondo J."/>
            <person name="de Bruijn I."/>
            <person name="Tripathy S."/>
            <person name="Jiang R."/>
            <person name="Young S.K."/>
            <person name="Zeng Q."/>
            <person name="Gargeya S."/>
            <person name="Fitzgerald M."/>
            <person name="Haas B."/>
            <person name="Abouelleil A."/>
            <person name="Alvarado L."/>
            <person name="Arachchi H.M."/>
            <person name="Berlin A."/>
            <person name="Chapman S.B."/>
            <person name="Goldberg J."/>
            <person name="Griggs A."/>
            <person name="Gujja S."/>
            <person name="Hansen M."/>
            <person name="Howarth C."/>
            <person name="Imamovic A."/>
            <person name="Larimer J."/>
            <person name="McCowen C."/>
            <person name="Montmayeur A."/>
            <person name="Murphy C."/>
            <person name="Neiman D."/>
            <person name="Pearson M."/>
            <person name="Priest M."/>
            <person name="Roberts A."/>
            <person name="Saif S."/>
            <person name="Shea T."/>
            <person name="Sisk P."/>
            <person name="Sykes S."/>
            <person name="Wortman J."/>
            <person name="Nusbaum C."/>
            <person name="Birren B."/>
        </authorList>
    </citation>
    <scope>NUCLEOTIDE SEQUENCE [LARGE SCALE GENOMIC DNA]</scope>
    <source>
        <strain evidence="2 3">VS20</strain>
    </source>
</reference>
<evidence type="ECO:0000313" key="2">
    <source>
        <dbReference type="EMBL" id="EQC28984.1"/>
    </source>
</evidence>
<dbReference type="GeneID" id="19954048"/>
<dbReference type="RefSeq" id="XP_008617623.1">
    <property type="nucleotide sequence ID" value="XM_008619401.1"/>
</dbReference>
<dbReference type="Proteomes" id="UP000030762">
    <property type="component" value="Unassembled WGS sequence"/>
</dbReference>
<evidence type="ECO:0000256" key="1">
    <source>
        <dbReference type="SAM" id="Phobius"/>
    </source>
</evidence>
<protein>
    <submittedName>
        <fullName evidence="2">Uncharacterized protein</fullName>
    </submittedName>
</protein>
<accession>T0PU18</accession>
<dbReference type="VEuPathDB" id="FungiDB:SDRG_13321"/>
<organism evidence="2 3">
    <name type="scientific">Saprolegnia diclina (strain VS20)</name>
    <dbReference type="NCBI Taxonomy" id="1156394"/>
    <lineage>
        <taxon>Eukaryota</taxon>
        <taxon>Sar</taxon>
        <taxon>Stramenopiles</taxon>
        <taxon>Oomycota</taxon>
        <taxon>Saprolegniomycetes</taxon>
        <taxon>Saprolegniales</taxon>
        <taxon>Saprolegniaceae</taxon>
        <taxon>Saprolegnia</taxon>
    </lineage>
</organism>
<keyword evidence="3" id="KW-1185">Reference proteome</keyword>
<gene>
    <name evidence="2" type="ORF">SDRG_13321</name>
</gene>
<proteinExistence type="predicted"/>
<dbReference type="AlphaFoldDB" id="T0PU18"/>
<keyword evidence="1" id="KW-0812">Transmembrane</keyword>
<dbReference type="EMBL" id="JH767189">
    <property type="protein sequence ID" value="EQC28984.1"/>
    <property type="molecule type" value="Genomic_DNA"/>
</dbReference>
<evidence type="ECO:0000313" key="3">
    <source>
        <dbReference type="Proteomes" id="UP000030762"/>
    </source>
</evidence>
<sequence>MTQKIDFVDFLKRVQICDRAVDSNTKFARRNIMRRNWVRLYKLLAITFWWLLGNIKFEMLLVLAFNKQVIGSETDDRMLVDAHESATFASQAAVTLINFFDLNTSKMRPSRV</sequence>
<dbReference type="InParanoid" id="T0PU18"/>
<name>T0PU18_SAPDV</name>
<keyword evidence="1" id="KW-1133">Transmembrane helix</keyword>
<feature type="transmembrane region" description="Helical" evidence="1">
    <location>
        <begin position="40"/>
        <end position="65"/>
    </location>
</feature>
<keyword evidence="1" id="KW-0472">Membrane</keyword>